<organism evidence="1 2">
    <name type="scientific">Nonomuraea insulae</name>
    <dbReference type="NCBI Taxonomy" id="1616787"/>
    <lineage>
        <taxon>Bacteria</taxon>
        <taxon>Bacillati</taxon>
        <taxon>Actinomycetota</taxon>
        <taxon>Actinomycetes</taxon>
        <taxon>Streptosporangiales</taxon>
        <taxon>Streptosporangiaceae</taxon>
        <taxon>Nonomuraea</taxon>
    </lineage>
</organism>
<sequence length="79" mass="8556">MDSPDRAGTGSWWAGLAAAAVVALADTVQRWRVHSPTAAWRKGARGEQATARRLRSLEPIAGYTVLHDRPAAALEGEYR</sequence>
<reference evidence="2" key="1">
    <citation type="journal article" date="2019" name="Int. J. Syst. Evol. Microbiol.">
        <title>The Global Catalogue of Microorganisms (GCM) 10K type strain sequencing project: providing services to taxonomists for standard genome sequencing and annotation.</title>
        <authorList>
            <consortium name="The Broad Institute Genomics Platform"/>
            <consortium name="The Broad Institute Genome Sequencing Center for Infectious Disease"/>
            <person name="Wu L."/>
            <person name="Ma J."/>
        </authorList>
    </citation>
    <scope>NUCLEOTIDE SEQUENCE [LARGE SCALE GENOMIC DNA]</scope>
    <source>
        <strain evidence="2">CCUG 53903</strain>
    </source>
</reference>
<evidence type="ECO:0000313" key="2">
    <source>
        <dbReference type="Proteomes" id="UP001596058"/>
    </source>
</evidence>
<dbReference type="EMBL" id="JBHSPA010000115">
    <property type="protein sequence ID" value="MFC5834903.1"/>
    <property type="molecule type" value="Genomic_DNA"/>
</dbReference>
<name>A0ABW1DDI7_9ACTN</name>
<evidence type="ECO:0000313" key="1">
    <source>
        <dbReference type="EMBL" id="MFC5834903.1"/>
    </source>
</evidence>
<comment type="caution">
    <text evidence="1">The sequence shown here is derived from an EMBL/GenBank/DDBJ whole genome shotgun (WGS) entry which is preliminary data.</text>
</comment>
<accession>A0ABW1DDI7</accession>
<gene>
    <name evidence="1" type="ORF">ACFPZ3_64635</name>
</gene>
<dbReference type="RefSeq" id="WP_379524310.1">
    <property type="nucleotide sequence ID" value="NZ_JBHSPA010000115.1"/>
</dbReference>
<proteinExistence type="predicted"/>
<dbReference type="Proteomes" id="UP001596058">
    <property type="component" value="Unassembled WGS sequence"/>
</dbReference>
<keyword evidence="2" id="KW-1185">Reference proteome</keyword>
<protein>
    <submittedName>
        <fullName evidence="1">Uncharacterized protein</fullName>
    </submittedName>
</protein>